<dbReference type="STRING" id="1965070.A0A3S3PKH4"/>
<sequence>NKKQNVLNNNLIISIGKLKEKVNEMETQCRFCFDYDDLSNLITPCGCRGSIGYVHKSCLKIWIETNHHVKCTICSQYYTNIRVRWRKNIWDWLSDEPQMVLQCIASSIGGFISFTQVKCWWRVVLSQPASFRKSVFIVGLAFCTLKLSLLYSRLIHSFYIDFQNYRLAQNAMLIEVIDY</sequence>
<evidence type="ECO:0000256" key="1">
    <source>
        <dbReference type="ARBA" id="ARBA00004141"/>
    </source>
</evidence>
<keyword evidence="5" id="KW-0863">Zinc-finger</keyword>
<comment type="caution">
    <text evidence="11">The sequence shown here is derived from an EMBL/GenBank/DDBJ whole genome shotgun (WGS) entry which is preliminary data.</text>
</comment>
<keyword evidence="4" id="KW-0479">Metal-binding</keyword>
<dbReference type="SUPFAM" id="SSF57850">
    <property type="entry name" value="RING/U-box"/>
    <property type="match status" value="1"/>
</dbReference>
<accession>A0A3S3PKH4</accession>
<dbReference type="PANTHER" id="PTHR46065">
    <property type="entry name" value="E3 UBIQUITIN-PROTEIN LIGASE MARCH 2/3 FAMILY MEMBER"/>
    <property type="match status" value="1"/>
</dbReference>
<dbReference type="OrthoDB" id="6495498at2759"/>
<name>A0A3S3PKH4_9ACAR</name>
<evidence type="ECO:0000256" key="3">
    <source>
        <dbReference type="ARBA" id="ARBA00022692"/>
    </source>
</evidence>
<proteinExistence type="predicted"/>
<keyword evidence="8" id="KW-1133">Transmembrane helix</keyword>
<evidence type="ECO:0000256" key="9">
    <source>
        <dbReference type="ARBA" id="ARBA00023136"/>
    </source>
</evidence>
<dbReference type="GO" id="GO:0016740">
    <property type="term" value="F:transferase activity"/>
    <property type="evidence" value="ECO:0007669"/>
    <property type="project" value="UniProtKB-KW"/>
</dbReference>
<dbReference type="CDD" id="cd16495">
    <property type="entry name" value="RING_CH-C4HC3_MARCH"/>
    <property type="match status" value="1"/>
</dbReference>
<evidence type="ECO:0000256" key="4">
    <source>
        <dbReference type="ARBA" id="ARBA00022723"/>
    </source>
</evidence>
<keyword evidence="12" id="KW-1185">Reference proteome</keyword>
<evidence type="ECO:0000256" key="7">
    <source>
        <dbReference type="ARBA" id="ARBA00022833"/>
    </source>
</evidence>
<dbReference type="Pfam" id="PF12906">
    <property type="entry name" value="RINGv"/>
    <property type="match status" value="1"/>
</dbReference>
<keyword evidence="6" id="KW-0833">Ubl conjugation pathway</keyword>
<comment type="subcellular location">
    <subcellularLocation>
        <location evidence="1">Membrane</location>
        <topology evidence="1">Multi-pass membrane protein</topology>
    </subcellularLocation>
</comment>
<protein>
    <recommendedName>
        <fullName evidence="10">RING-CH-type domain-containing protein</fullName>
    </recommendedName>
</protein>
<dbReference type="InterPro" id="IPR013083">
    <property type="entry name" value="Znf_RING/FYVE/PHD"/>
</dbReference>
<dbReference type="PANTHER" id="PTHR46065:SF3">
    <property type="entry name" value="FI20425P1"/>
    <property type="match status" value="1"/>
</dbReference>
<organism evidence="11 12">
    <name type="scientific">Dinothrombium tinctorium</name>
    <dbReference type="NCBI Taxonomy" id="1965070"/>
    <lineage>
        <taxon>Eukaryota</taxon>
        <taxon>Metazoa</taxon>
        <taxon>Ecdysozoa</taxon>
        <taxon>Arthropoda</taxon>
        <taxon>Chelicerata</taxon>
        <taxon>Arachnida</taxon>
        <taxon>Acari</taxon>
        <taxon>Acariformes</taxon>
        <taxon>Trombidiformes</taxon>
        <taxon>Prostigmata</taxon>
        <taxon>Anystina</taxon>
        <taxon>Parasitengona</taxon>
        <taxon>Trombidioidea</taxon>
        <taxon>Trombidiidae</taxon>
        <taxon>Dinothrombium</taxon>
    </lineage>
</organism>
<dbReference type="EMBL" id="NCKU01001656">
    <property type="protein sequence ID" value="RWS11559.1"/>
    <property type="molecule type" value="Genomic_DNA"/>
</dbReference>
<evidence type="ECO:0000313" key="12">
    <source>
        <dbReference type="Proteomes" id="UP000285301"/>
    </source>
</evidence>
<dbReference type="SMART" id="SM00744">
    <property type="entry name" value="RINGv"/>
    <property type="match status" value="1"/>
</dbReference>
<evidence type="ECO:0000313" key="11">
    <source>
        <dbReference type="EMBL" id="RWS11559.1"/>
    </source>
</evidence>
<reference evidence="11 12" key="1">
    <citation type="journal article" date="2018" name="Gigascience">
        <title>Genomes of trombidid mites reveal novel predicted allergens and laterally-transferred genes associated with secondary metabolism.</title>
        <authorList>
            <person name="Dong X."/>
            <person name="Chaisiri K."/>
            <person name="Xia D."/>
            <person name="Armstrong S.D."/>
            <person name="Fang Y."/>
            <person name="Donnelly M.J."/>
            <person name="Kadowaki T."/>
            <person name="McGarry J.W."/>
            <person name="Darby A.C."/>
            <person name="Makepeace B.L."/>
        </authorList>
    </citation>
    <scope>NUCLEOTIDE SEQUENCE [LARGE SCALE GENOMIC DNA]</scope>
    <source>
        <strain evidence="11">UoL-WK</strain>
    </source>
</reference>
<evidence type="ECO:0000256" key="5">
    <source>
        <dbReference type="ARBA" id="ARBA00022771"/>
    </source>
</evidence>
<evidence type="ECO:0000256" key="2">
    <source>
        <dbReference type="ARBA" id="ARBA00022679"/>
    </source>
</evidence>
<keyword evidence="7" id="KW-0862">Zinc</keyword>
<keyword evidence="9" id="KW-0472">Membrane</keyword>
<evidence type="ECO:0000259" key="10">
    <source>
        <dbReference type="PROSITE" id="PS51292"/>
    </source>
</evidence>
<gene>
    <name evidence="11" type="ORF">B4U79_09511</name>
</gene>
<feature type="domain" description="RING-CH-type" evidence="10">
    <location>
        <begin position="21"/>
        <end position="81"/>
    </location>
</feature>
<evidence type="ECO:0000256" key="6">
    <source>
        <dbReference type="ARBA" id="ARBA00022786"/>
    </source>
</evidence>
<dbReference type="AlphaFoldDB" id="A0A3S3PKH4"/>
<evidence type="ECO:0000256" key="8">
    <source>
        <dbReference type="ARBA" id="ARBA00022989"/>
    </source>
</evidence>
<keyword evidence="2" id="KW-0808">Transferase</keyword>
<dbReference type="GO" id="GO:0016020">
    <property type="term" value="C:membrane"/>
    <property type="evidence" value="ECO:0007669"/>
    <property type="project" value="UniProtKB-SubCell"/>
</dbReference>
<dbReference type="GO" id="GO:0008270">
    <property type="term" value="F:zinc ion binding"/>
    <property type="evidence" value="ECO:0007669"/>
    <property type="project" value="UniProtKB-KW"/>
</dbReference>
<dbReference type="InterPro" id="IPR011016">
    <property type="entry name" value="Znf_RING-CH"/>
</dbReference>
<feature type="non-terminal residue" evidence="11">
    <location>
        <position position="1"/>
    </location>
</feature>
<keyword evidence="3" id="KW-0812">Transmembrane</keyword>
<dbReference type="Proteomes" id="UP000285301">
    <property type="component" value="Unassembled WGS sequence"/>
</dbReference>
<dbReference type="PROSITE" id="PS51292">
    <property type="entry name" value="ZF_RING_CH"/>
    <property type="match status" value="1"/>
</dbReference>
<dbReference type="Gene3D" id="3.30.40.10">
    <property type="entry name" value="Zinc/RING finger domain, C3HC4 (zinc finger)"/>
    <property type="match status" value="1"/>
</dbReference>